<evidence type="ECO:0000259" key="2">
    <source>
        <dbReference type="Pfam" id="PF07687"/>
    </source>
</evidence>
<keyword evidence="4" id="KW-1185">Reference proteome</keyword>
<dbReference type="FunFam" id="3.30.70.360:FF:000004">
    <property type="entry name" value="Peptidase M20 domain-containing protein 2"/>
    <property type="match status" value="1"/>
</dbReference>
<dbReference type="AlphaFoldDB" id="D2QKJ7"/>
<evidence type="ECO:0000313" key="3">
    <source>
        <dbReference type="EMBL" id="ADB40163.1"/>
    </source>
</evidence>
<dbReference type="Proteomes" id="UP000002028">
    <property type="component" value="Chromosome"/>
</dbReference>
<dbReference type="InterPro" id="IPR017439">
    <property type="entry name" value="Amidohydrolase"/>
</dbReference>
<dbReference type="InterPro" id="IPR036264">
    <property type="entry name" value="Bact_exopeptidase_dim_dom"/>
</dbReference>
<dbReference type="Pfam" id="PF01546">
    <property type="entry name" value="Peptidase_M20"/>
    <property type="match status" value="1"/>
</dbReference>
<dbReference type="Gene3D" id="3.30.70.360">
    <property type="match status" value="1"/>
</dbReference>
<dbReference type="SUPFAM" id="SSF53187">
    <property type="entry name" value="Zn-dependent exopeptidases"/>
    <property type="match status" value="1"/>
</dbReference>
<keyword evidence="1" id="KW-0378">Hydrolase</keyword>
<reference evidence="3 4" key="1">
    <citation type="journal article" date="2010" name="Stand. Genomic Sci.">
        <title>Complete genome sequence of Spirosoma linguale type strain (1).</title>
        <authorList>
            <person name="Lail K."/>
            <person name="Sikorski J."/>
            <person name="Saunders E."/>
            <person name="Lapidus A."/>
            <person name="Glavina Del Rio T."/>
            <person name="Copeland A."/>
            <person name="Tice H."/>
            <person name="Cheng J.-F."/>
            <person name="Lucas S."/>
            <person name="Nolan M."/>
            <person name="Bruce D."/>
            <person name="Goodwin L."/>
            <person name="Pitluck S."/>
            <person name="Ivanova N."/>
            <person name="Mavromatis K."/>
            <person name="Ovchinnikova G."/>
            <person name="Pati A."/>
            <person name="Chen A."/>
            <person name="Palaniappan K."/>
            <person name="Land M."/>
            <person name="Hauser L."/>
            <person name="Chang Y.-J."/>
            <person name="Jeffries C.D."/>
            <person name="Chain P."/>
            <person name="Brettin T."/>
            <person name="Detter J.C."/>
            <person name="Schuetze A."/>
            <person name="Rohde M."/>
            <person name="Tindall B.J."/>
            <person name="Goeker M."/>
            <person name="Bristow J."/>
            <person name="Eisen J.A."/>
            <person name="Markowitz V."/>
            <person name="Hugenholtz P."/>
            <person name="Kyrpides N.C."/>
            <person name="Klenk H.-P."/>
            <person name="Chen F."/>
        </authorList>
    </citation>
    <scope>NUCLEOTIDE SEQUENCE [LARGE SCALE GENOMIC DNA]</scope>
    <source>
        <strain evidence="4">ATCC 33905 / DSM 74 / LMG 10896 / Claus 1</strain>
    </source>
</reference>
<dbReference type="Pfam" id="PF07687">
    <property type="entry name" value="M20_dimer"/>
    <property type="match status" value="1"/>
</dbReference>
<dbReference type="HOGENOM" id="CLU_031812_0_1_10"/>
<dbReference type="EMBL" id="CP001769">
    <property type="protein sequence ID" value="ADB40163.1"/>
    <property type="molecule type" value="Genomic_DNA"/>
</dbReference>
<organism evidence="3 4">
    <name type="scientific">Spirosoma linguale (strain ATCC 33905 / DSM 74 / LMG 10896 / Claus 1)</name>
    <dbReference type="NCBI Taxonomy" id="504472"/>
    <lineage>
        <taxon>Bacteria</taxon>
        <taxon>Pseudomonadati</taxon>
        <taxon>Bacteroidota</taxon>
        <taxon>Cytophagia</taxon>
        <taxon>Cytophagales</taxon>
        <taxon>Cytophagaceae</taxon>
        <taxon>Spirosoma</taxon>
    </lineage>
</organism>
<dbReference type="SUPFAM" id="SSF55031">
    <property type="entry name" value="Bacterial exopeptidase dimerisation domain"/>
    <property type="match status" value="1"/>
</dbReference>
<dbReference type="GO" id="GO:0071713">
    <property type="term" value="F:para-aminobenzoyl-glutamate hydrolase activity"/>
    <property type="evidence" value="ECO:0007669"/>
    <property type="project" value="TreeGrafter"/>
</dbReference>
<protein>
    <submittedName>
        <fullName evidence="3">Amidohydrolase</fullName>
    </submittedName>
</protein>
<accession>D2QKJ7</accession>
<dbReference type="eggNOG" id="COG1473">
    <property type="taxonomic scope" value="Bacteria"/>
</dbReference>
<name>D2QKJ7_SPILD</name>
<dbReference type="NCBIfam" id="TIGR01891">
    <property type="entry name" value="amidohydrolases"/>
    <property type="match status" value="1"/>
</dbReference>
<dbReference type="PIRSF" id="PIRSF037227">
    <property type="entry name" value="Aminobenzoyl-glu_utiliz_pB"/>
    <property type="match status" value="1"/>
</dbReference>
<dbReference type="GO" id="GO:0005737">
    <property type="term" value="C:cytoplasm"/>
    <property type="evidence" value="ECO:0007669"/>
    <property type="project" value="TreeGrafter"/>
</dbReference>
<dbReference type="InterPro" id="IPR011650">
    <property type="entry name" value="Peptidase_M20_dimer"/>
</dbReference>
<dbReference type="KEGG" id="sli:Slin_4177"/>
<dbReference type="Gene3D" id="3.40.630.10">
    <property type="entry name" value="Zn peptidases"/>
    <property type="match status" value="1"/>
</dbReference>
<dbReference type="PANTHER" id="PTHR30575:SF0">
    <property type="entry name" value="XAA-ARG DIPEPTIDASE"/>
    <property type="match status" value="1"/>
</dbReference>
<feature type="domain" description="Peptidase M20 dimerisation" evidence="2">
    <location>
        <begin position="236"/>
        <end position="329"/>
    </location>
</feature>
<proteinExistence type="predicted"/>
<dbReference type="InterPro" id="IPR052030">
    <property type="entry name" value="Peptidase_M20/M20A_hydrolases"/>
</dbReference>
<sequence length="509" mass="54967">MFFAYFYRFSLPITEYTRMKTQLLTAALLLPVLVFAQSGRNKKTTASAGPDKDKQAIIANLDKRSPEYAGISKKIWDFAELGYMEEKSSKLLEEQLIKEGFDVKTGVAGIPTAFVATYGTGKPVIGILGEYDALPGLATEAKPDFTPIQGQRGGHGCGHNLFGTASVAAAVELKDWLKSSGHSGTIKIYGCPAEEGGAGKVYMVREGLFNDVDVVLHWHPGSQNAADAGTSLANKNAKFRFRGIAAHAAASPERGRSALDGVEAMNYMVNMMREHIPQDTRIHYVITKGGDAPNVVPAFAEVYYYARHKDRDILQSVWKRIENAAEGAAKGTGTKVEWEVLGGVFNLLPNVTLAEVMHQNLKTVGGVNYTPEETAFAEKISETFGEQKVPITNAALVKDFRDASESATSGGSTDVGDVSWTVPTVGLSTATWVPGSSAHSWQSTAASGMSIGQKGMIVAAKTLALTALDLYKSPALIEKARAEWIQKRGADFKYEALLGDRKPALDYRK</sequence>
<dbReference type="STRING" id="504472.Slin_4177"/>
<dbReference type="PANTHER" id="PTHR30575">
    <property type="entry name" value="PEPTIDASE M20"/>
    <property type="match status" value="1"/>
</dbReference>
<dbReference type="GO" id="GO:0016805">
    <property type="term" value="F:dipeptidase activity"/>
    <property type="evidence" value="ECO:0007669"/>
    <property type="project" value="TreeGrafter"/>
</dbReference>
<dbReference type="GO" id="GO:0046657">
    <property type="term" value="P:folic acid catabolic process"/>
    <property type="evidence" value="ECO:0007669"/>
    <property type="project" value="TreeGrafter"/>
</dbReference>
<evidence type="ECO:0000256" key="1">
    <source>
        <dbReference type="ARBA" id="ARBA00022801"/>
    </source>
</evidence>
<dbReference type="InterPro" id="IPR002933">
    <property type="entry name" value="Peptidase_M20"/>
</dbReference>
<dbReference type="InterPro" id="IPR017145">
    <property type="entry name" value="Aminobenzoyl-glu_utiliz_pB"/>
</dbReference>
<evidence type="ECO:0000313" key="4">
    <source>
        <dbReference type="Proteomes" id="UP000002028"/>
    </source>
</evidence>
<gene>
    <name evidence="3" type="ordered locus">Slin_4177</name>
</gene>